<dbReference type="SMART" id="SM00297">
    <property type="entry name" value="BROMO"/>
    <property type="match status" value="1"/>
</dbReference>
<evidence type="ECO:0000256" key="3">
    <source>
        <dbReference type="ARBA" id="ARBA00023117"/>
    </source>
</evidence>
<dbReference type="PROSITE" id="PS50014">
    <property type="entry name" value="BROMODOMAIN_2"/>
    <property type="match status" value="1"/>
</dbReference>
<dbReference type="InterPro" id="IPR040240">
    <property type="entry name" value="TAF1"/>
</dbReference>
<organism evidence="9 10">
    <name type="scientific">Babesia duncani</name>
    <dbReference type="NCBI Taxonomy" id="323732"/>
    <lineage>
        <taxon>Eukaryota</taxon>
        <taxon>Sar</taxon>
        <taxon>Alveolata</taxon>
        <taxon>Apicomplexa</taxon>
        <taxon>Aconoidasida</taxon>
        <taxon>Piroplasmida</taxon>
        <taxon>Babesiidae</taxon>
        <taxon>Babesia</taxon>
    </lineage>
</organism>
<keyword evidence="6" id="KW-0175">Coiled coil</keyword>
<proteinExistence type="inferred from homology"/>
<dbReference type="CDD" id="cd04369">
    <property type="entry name" value="Bromodomain"/>
    <property type="match status" value="1"/>
</dbReference>
<dbReference type="GO" id="GO:0016251">
    <property type="term" value="F:RNA polymerase II general transcription initiation factor activity"/>
    <property type="evidence" value="ECO:0007669"/>
    <property type="project" value="InterPro"/>
</dbReference>
<feature type="compositionally biased region" description="Polar residues" evidence="7">
    <location>
        <begin position="1550"/>
        <end position="1559"/>
    </location>
</feature>
<evidence type="ECO:0000256" key="5">
    <source>
        <dbReference type="PROSITE-ProRule" id="PRU00035"/>
    </source>
</evidence>
<evidence type="ECO:0000256" key="7">
    <source>
        <dbReference type="SAM" id="MobiDB-lite"/>
    </source>
</evidence>
<name>A0AAD9UPZ1_9APIC</name>
<dbReference type="Proteomes" id="UP001214638">
    <property type="component" value="Unassembled WGS sequence"/>
</dbReference>
<dbReference type="InterPro" id="IPR018359">
    <property type="entry name" value="Bromodomain_CS"/>
</dbReference>
<dbReference type="GO" id="GO:0051123">
    <property type="term" value="P:RNA polymerase II preinitiation complex assembly"/>
    <property type="evidence" value="ECO:0007669"/>
    <property type="project" value="TreeGrafter"/>
</dbReference>
<keyword evidence="3 5" id="KW-0103">Bromodomain</keyword>
<dbReference type="GO" id="GO:0017025">
    <property type="term" value="F:TBP-class protein binding"/>
    <property type="evidence" value="ECO:0007669"/>
    <property type="project" value="InterPro"/>
</dbReference>
<feature type="region of interest" description="Disordered" evidence="7">
    <location>
        <begin position="1275"/>
        <end position="1311"/>
    </location>
</feature>
<evidence type="ECO:0000256" key="1">
    <source>
        <dbReference type="ARBA" id="ARBA00004123"/>
    </source>
</evidence>
<keyword evidence="4" id="KW-0539">Nucleus</keyword>
<feature type="region of interest" description="Disordered" evidence="7">
    <location>
        <begin position="47"/>
        <end position="83"/>
    </location>
</feature>
<dbReference type="EMBL" id="JALLKP010000001">
    <property type="protein sequence ID" value="KAK2197305.1"/>
    <property type="molecule type" value="Genomic_DNA"/>
</dbReference>
<protein>
    <submittedName>
        <fullName evidence="9">Bifunctional Bromodomain/Bromodomain</fullName>
    </submittedName>
</protein>
<evidence type="ECO:0000313" key="10">
    <source>
        <dbReference type="Proteomes" id="UP001214638"/>
    </source>
</evidence>
<gene>
    <name evidence="9" type="ORF">BdWA1_000304</name>
</gene>
<feature type="compositionally biased region" description="Polar residues" evidence="7">
    <location>
        <begin position="71"/>
        <end position="82"/>
    </location>
</feature>
<feature type="compositionally biased region" description="Polar residues" evidence="7">
    <location>
        <begin position="1"/>
        <end position="23"/>
    </location>
</feature>
<feature type="coiled-coil region" evidence="6">
    <location>
        <begin position="1058"/>
        <end position="1092"/>
    </location>
</feature>
<comment type="subcellular location">
    <subcellularLocation>
        <location evidence="1">Nucleus</location>
    </subcellularLocation>
</comment>
<dbReference type="GO" id="GO:0004402">
    <property type="term" value="F:histone acetyltransferase activity"/>
    <property type="evidence" value="ECO:0007669"/>
    <property type="project" value="InterPro"/>
</dbReference>
<evidence type="ECO:0000259" key="8">
    <source>
        <dbReference type="PROSITE" id="PS50014"/>
    </source>
</evidence>
<dbReference type="Pfam" id="PF00439">
    <property type="entry name" value="Bromodomain"/>
    <property type="match status" value="1"/>
</dbReference>
<dbReference type="KEGG" id="bdw:94334602"/>
<feature type="region of interest" description="Disordered" evidence="7">
    <location>
        <begin position="174"/>
        <end position="219"/>
    </location>
</feature>
<sequence length="1703" mass="191705">MNNESNVGNEQEQSEFPSLNPPNTDGLGPPQFGNWMMDGYCPFPMMSSSGSFDASKGEAGTGEDSGEPGQPAQSALTSSSDEGQMPVNYFVPQVYPYVPKMDPYAIMQALGQWNAQGDNSQQVSRKPADALEQIKSVPTNVQVREMCQLKAWKKRLIKSKVQIKADLDAAFTNRIQQNDKDQQPPLNETSEATKDASDTDTSSNEALNEESSVRKSPHNMEMAWVANRFMKLGPLQSPEEISLYNSKNDVDDEIAEIQKALNVISTTETKCFPYQLLDSSVLKNPMAKDNPGLSLYSSNGPAGTRNVETYKEMPETQQSNEKELTLSDEEAQLNVEDNTNTKNDDEVEFDNLEDELLDGFSLDDNEENHDGDEVADFDLDEEFDFEVAETSQAVPDPIVPIQPQSEEPVASSDQEDDEMFGEIEGTFSYETARSIRLMNQGDIFYDWRKFRREAVGKNLTIADFIEFENSRKVMYEARLQELYPELQQTQIIPDPSLDLNLMMSLLYATANANLKLLMQYDHPDVKALSQSLLYDLNSPSVIYSTFITDDEFTPRNAGEIPAEILQPETDALDNSRTDVEDAPKSDSEAEMETDEMLLQGKESDIRRNWRRRLQTLGKEARLALVNMGKSLKDIENASSSIEQSKAYDSVVEFCEVAAQFKNRDYLGLLNHSFDDVYEKMDPHNAGKDSGSNRRELIHTRVALNLNGILPCVGASAKMQYARFHRPDFRIGLFDAHLKSIRGNYNGEWSSWSVKPVVESTVGANFYDDDAGINAATTADPSQIHPSNYFIHSQDLTLGDTCKIALMEYIEQTPLVLGNVGMASRIDNWFNTGSESNDNMISLGPMGTLCSTSDGIELFGIKHILEPGQGQAILNNNLYKAPIFIHPRPQGKLQNVHELNGATDFLMIRCKYREEVLVRLRPLQWSSGVALYTVGQCEPKVEVPSPNSKQYVEEVKNLLKAWVLKSVMTGLVYDIKQLRKEARKNFCPTIPEKEVAHVLKQIEGTPIFSSRAQTLERMIHNTIKPEAVCCLESSRVGRSRLKAIGILQLKNPDNVGIIFSKIQQEEKQYQQRLQSVEKRLRELKNSYAKRLEAHGISGELLQGELSQFDINITCSIYGHLEQRNLAPQIRFIEEVLKLTPWNITRDVKQVLTNRGTAQFALHGFGDPSGGRGEAINLLKRQFRDENADVIATAFAAAPVEDLRKLSMEELGKRLKRYGVAESVIKTLPRWDQVALVRQYRDGFGGNTQAEGDNRWRIPPEEYQKKLNEILLRQRAALEPDDPQISDDEAVGADGESHHVDNDGNESIADPAGDASADNIADALLEGFEDESDKDDDLEMRELEILRQIRESTVAGPMTEEERIAEVNKLCAVPGFMWLRQSRKSPTEPFGNERAVFVYGEENIRKMLEWRRKRAAVKRDTLPLGLAMTTVAPVAGKRLCRACGQTGHIASNPKCPLYRGDKSRDASYYSSRAVAGRRVCRFSDSSDGEISASTNALEKDTQEWLKQNLDVLIQRQKRRYTKFRIHDDSEDDSGGESSAVAPTGGSRRKMSNTDNELQGTPKSKHHDSIMKTVGRVLRILEKDPRFKAFVQRIPESVAPNYYKIIKQPMWIQLLKSKVKNRYYNNIVEFMDDMGLIETNCKTFNSPTSPNAWLRQQSELLIDELVQRLSQALVQHIPAPVFDDWITMHKANHRVQLSAAPSGEFV</sequence>
<evidence type="ECO:0000313" key="9">
    <source>
        <dbReference type="EMBL" id="KAK2197305.1"/>
    </source>
</evidence>
<dbReference type="PROSITE" id="PS00633">
    <property type="entry name" value="BROMODOMAIN_1"/>
    <property type="match status" value="1"/>
</dbReference>
<feature type="compositionally biased region" description="Basic and acidic residues" evidence="7">
    <location>
        <begin position="573"/>
        <end position="587"/>
    </location>
</feature>
<comment type="similarity">
    <text evidence="2">Belongs to the TAF1 family.</text>
</comment>
<feature type="region of interest" description="Disordered" evidence="7">
    <location>
        <begin position="1"/>
        <end position="34"/>
    </location>
</feature>
<dbReference type="InterPro" id="IPR036427">
    <property type="entry name" value="Bromodomain-like_sf"/>
</dbReference>
<dbReference type="PANTHER" id="PTHR13900:SF0">
    <property type="entry name" value="TRANSCRIPTION INITIATION FACTOR TFIID SUBUNIT 1"/>
    <property type="match status" value="1"/>
</dbReference>
<comment type="caution">
    <text evidence="9">The sequence shown here is derived from an EMBL/GenBank/DDBJ whole genome shotgun (WGS) entry which is preliminary data.</text>
</comment>
<evidence type="ECO:0000256" key="6">
    <source>
        <dbReference type="SAM" id="Coils"/>
    </source>
</evidence>
<feature type="domain" description="Bromo" evidence="8">
    <location>
        <begin position="1579"/>
        <end position="1649"/>
    </location>
</feature>
<feature type="region of interest" description="Disordered" evidence="7">
    <location>
        <begin position="566"/>
        <end position="592"/>
    </location>
</feature>
<accession>A0AAD9UPZ1</accession>
<dbReference type="GeneID" id="94334602"/>
<feature type="compositionally biased region" description="Acidic residues" evidence="7">
    <location>
        <begin position="1277"/>
        <end position="1289"/>
    </location>
</feature>
<evidence type="ECO:0000256" key="2">
    <source>
        <dbReference type="ARBA" id="ARBA00009064"/>
    </source>
</evidence>
<reference evidence="9" key="1">
    <citation type="journal article" date="2023" name="Nat. Microbiol.">
        <title>Babesia duncani multi-omics identifies virulence factors and drug targets.</title>
        <authorList>
            <person name="Singh P."/>
            <person name="Lonardi S."/>
            <person name="Liang Q."/>
            <person name="Vydyam P."/>
            <person name="Khabirova E."/>
            <person name="Fang T."/>
            <person name="Gihaz S."/>
            <person name="Thekkiniath J."/>
            <person name="Munshi M."/>
            <person name="Abel S."/>
            <person name="Ciampossin L."/>
            <person name="Batugedara G."/>
            <person name="Gupta M."/>
            <person name="Lu X.M."/>
            <person name="Lenz T."/>
            <person name="Chakravarty S."/>
            <person name="Cornillot E."/>
            <person name="Hu Y."/>
            <person name="Ma W."/>
            <person name="Gonzalez L.M."/>
            <person name="Sanchez S."/>
            <person name="Estrada K."/>
            <person name="Sanchez-Flores A."/>
            <person name="Montero E."/>
            <person name="Harb O.S."/>
            <person name="Le Roch K.G."/>
            <person name="Mamoun C.B."/>
        </authorList>
    </citation>
    <scope>NUCLEOTIDE SEQUENCE</scope>
    <source>
        <strain evidence="9">WA1</strain>
    </source>
</reference>
<evidence type="ECO:0000256" key="4">
    <source>
        <dbReference type="ARBA" id="ARBA00023242"/>
    </source>
</evidence>
<dbReference type="PRINTS" id="PR00503">
    <property type="entry name" value="BROMODOMAIN"/>
</dbReference>
<dbReference type="RefSeq" id="XP_067804147.1">
    <property type="nucleotide sequence ID" value="XM_067945356.1"/>
</dbReference>
<dbReference type="Gene3D" id="1.20.920.10">
    <property type="entry name" value="Bromodomain-like"/>
    <property type="match status" value="1"/>
</dbReference>
<dbReference type="InterPro" id="IPR022591">
    <property type="entry name" value="TAF1_HAT_dom"/>
</dbReference>
<dbReference type="PANTHER" id="PTHR13900">
    <property type="entry name" value="TRANSCRIPTION INITIATION FACTOR TFIID"/>
    <property type="match status" value="1"/>
</dbReference>
<dbReference type="SUPFAM" id="SSF47370">
    <property type="entry name" value="Bromodomain"/>
    <property type="match status" value="1"/>
</dbReference>
<feature type="compositionally biased region" description="Polar residues" evidence="7">
    <location>
        <begin position="199"/>
        <end position="210"/>
    </location>
</feature>
<dbReference type="Pfam" id="PF12157">
    <property type="entry name" value="DUF3591"/>
    <property type="match status" value="1"/>
</dbReference>
<dbReference type="GO" id="GO:0005669">
    <property type="term" value="C:transcription factor TFIID complex"/>
    <property type="evidence" value="ECO:0007669"/>
    <property type="project" value="InterPro"/>
</dbReference>
<keyword evidence="10" id="KW-1185">Reference proteome</keyword>
<feature type="region of interest" description="Disordered" evidence="7">
    <location>
        <begin position="1522"/>
        <end position="1566"/>
    </location>
</feature>
<dbReference type="InterPro" id="IPR001487">
    <property type="entry name" value="Bromodomain"/>
</dbReference>